<evidence type="ECO:0000313" key="1">
    <source>
        <dbReference type="EMBL" id="MBX10614.1"/>
    </source>
</evidence>
<reference evidence="1" key="1">
    <citation type="submission" date="2018-02" db="EMBL/GenBank/DDBJ databases">
        <title>Rhizophora mucronata_Transcriptome.</title>
        <authorList>
            <person name="Meera S.P."/>
            <person name="Sreeshan A."/>
            <person name="Augustine A."/>
        </authorList>
    </citation>
    <scope>NUCLEOTIDE SEQUENCE</scope>
    <source>
        <tissue evidence="1">Leaf</tissue>
    </source>
</reference>
<organism evidence="1">
    <name type="scientific">Rhizophora mucronata</name>
    <name type="common">Asiatic mangrove</name>
    <dbReference type="NCBI Taxonomy" id="61149"/>
    <lineage>
        <taxon>Eukaryota</taxon>
        <taxon>Viridiplantae</taxon>
        <taxon>Streptophyta</taxon>
        <taxon>Embryophyta</taxon>
        <taxon>Tracheophyta</taxon>
        <taxon>Spermatophyta</taxon>
        <taxon>Magnoliopsida</taxon>
        <taxon>eudicotyledons</taxon>
        <taxon>Gunneridae</taxon>
        <taxon>Pentapetalae</taxon>
        <taxon>rosids</taxon>
        <taxon>fabids</taxon>
        <taxon>Malpighiales</taxon>
        <taxon>Rhizophoraceae</taxon>
        <taxon>Rhizophora</taxon>
    </lineage>
</organism>
<dbReference type="EMBL" id="GGEC01030130">
    <property type="protein sequence ID" value="MBX10614.1"/>
    <property type="molecule type" value="Transcribed_RNA"/>
</dbReference>
<dbReference type="AlphaFoldDB" id="A0A2P2KY24"/>
<protein>
    <submittedName>
        <fullName evidence="1">Uncharacterized protein LOC105128029 isoform X1</fullName>
    </submittedName>
</protein>
<proteinExistence type="predicted"/>
<accession>A0A2P2KY24</accession>
<sequence length="80" mass="8899">MMEVVFCTMLKAMVPLRPMFGTPSCASSPFPTYRTQTKTTAETTQSSIIPTFLRPANLQIQWKTLSFSLNILAGLVRVTV</sequence>
<name>A0A2P2KY24_RHIMU</name>